<feature type="non-terminal residue" evidence="1">
    <location>
        <position position="242"/>
    </location>
</feature>
<organism evidence="1 2">
    <name type="scientific">Suillus plorans</name>
    <dbReference type="NCBI Taxonomy" id="116603"/>
    <lineage>
        <taxon>Eukaryota</taxon>
        <taxon>Fungi</taxon>
        <taxon>Dikarya</taxon>
        <taxon>Basidiomycota</taxon>
        <taxon>Agaricomycotina</taxon>
        <taxon>Agaricomycetes</taxon>
        <taxon>Agaricomycetidae</taxon>
        <taxon>Boletales</taxon>
        <taxon>Suillineae</taxon>
        <taxon>Suillaceae</taxon>
        <taxon>Suillus</taxon>
    </lineage>
</organism>
<comment type="caution">
    <text evidence="1">The sequence shown here is derived from an EMBL/GenBank/DDBJ whole genome shotgun (WGS) entry which is preliminary data.</text>
</comment>
<dbReference type="RefSeq" id="XP_041152689.1">
    <property type="nucleotide sequence ID" value="XM_041298910.1"/>
</dbReference>
<keyword evidence="2" id="KW-1185">Reference proteome</keyword>
<accession>A0A9P7DA80</accession>
<dbReference type="AlphaFoldDB" id="A0A9P7DA80"/>
<dbReference type="Proteomes" id="UP000719766">
    <property type="component" value="Unassembled WGS sequence"/>
</dbReference>
<dbReference type="OrthoDB" id="2728078at2759"/>
<reference evidence="1" key="1">
    <citation type="journal article" date="2020" name="New Phytol.">
        <title>Comparative genomics reveals dynamic genome evolution in host specialist ectomycorrhizal fungi.</title>
        <authorList>
            <person name="Lofgren L.A."/>
            <person name="Nguyen N.H."/>
            <person name="Vilgalys R."/>
            <person name="Ruytinx J."/>
            <person name="Liao H.L."/>
            <person name="Branco S."/>
            <person name="Kuo A."/>
            <person name="LaButti K."/>
            <person name="Lipzen A."/>
            <person name="Andreopoulos W."/>
            <person name="Pangilinan J."/>
            <person name="Riley R."/>
            <person name="Hundley H."/>
            <person name="Na H."/>
            <person name="Barry K."/>
            <person name="Grigoriev I.V."/>
            <person name="Stajich J.E."/>
            <person name="Kennedy P.G."/>
        </authorList>
    </citation>
    <scope>NUCLEOTIDE SEQUENCE</scope>
    <source>
        <strain evidence="1">S12</strain>
    </source>
</reference>
<gene>
    <name evidence="1" type="ORF">HD556DRAFT_1250283</name>
</gene>
<dbReference type="EMBL" id="JABBWE010000116">
    <property type="protein sequence ID" value="KAG1785204.1"/>
    <property type="molecule type" value="Genomic_DNA"/>
</dbReference>
<dbReference type="GeneID" id="64592674"/>
<sequence length="242" mass="27044">MRWEAISINPEITRQLPVWFHLGASNELKKLNNRLYANCLRAGHKALSVGKLEALTLRQDPSHRKHHKCPCTNCTYDRTLQCKKPFKCMQLAKDILTCILPKWNPQSCTTPYALNISPEQIATVEETQSDQAPAPFDPIFPTTDSLDSGFRAFITPRTPCTLPARQIREQQRNTPELIRIIIACSHQINRNSDHESSGVAWLGHGNIRNKAIKLPEDLAAPGAREAGALLTAISTLPTNIPL</sequence>
<evidence type="ECO:0000313" key="1">
    <source>
        <dbReference type="EMBL" id="KAG1785204.1"/>
    </source>
</evidence>
<proteinExistence type="predicted"/>
<protein>
    <submittedName>
        <fullName evidence="1">Uncharacterized protein</fullName>
    </submittedName>
</protein>
<name>A0A9P7DA80_9AGAM</name>
<evidence type="ECO:0000313" key="2">
    <source>
        <dbReference type="Proteomes" id="UP000719766"/>
    </source>
</evidence>